<evidence type="ECO:0000313" key="2">
    <source>
        <dbReference type="EMBL" id="EYF00553.1"/>
    </source>
</evidence>
<dbReference type="eggNOG" id="COG0204">
    <property type="taxonomic scope" value="Bacteria"/>
</dbReference>
<dbReference type="GO" id="GO:0016020">
    <property type="term" value="C:membrane"/>
    <property type="evidence" value="ECO:0007669"/>
    <property type="project" value="TreeGrafter"/>
</dbReference>
<gene>
    <name evidence="2" type="ORF">CAP_0482</name>
</gene>
<dbReference type="CDD" id="cd07987">
    <property type="entry name" value="LPLAT_MGAT-like"/>
    <property type="match status" value="1"/>
</dbReference>
<dbReference type="PANTHER" id="PTHR22753">
    <property type="entry name" value="TRANSMEMBRANE PROTEIN 68"/>
    <property type="match status" value="1"/>
</dbReference>
<dbReference type="PANTHER" id="PTHR22753:SF14">
    <property type="entry name" value="MONOACYLGLYCEROL_DIACYLGLYCEROL O-ACYLTRANSFERASE"/>
    <property type="match status" value="1"/>
</dbReference>
<dbReference type="EMBL" id="ASRX01000106">
    <property type="protein sequence ID" value="EYF00553.1"/>
    <property type="molecule type" value="Genomic_DNA"/>
</dbReference>
<dbReference type="RefSeq" id="WP_044251011.1">
    <property type="nucleotide sequence ID" value="NZ_ASRX01000106.1"/>
</dbReference>
<dbReference type="Proteomes" id="UP000019678">
    <property type="component" value="Unassembled WGS sequence"/>
</dbReference>
<feature type="region of interest" description="Disordered" evidence="1">
    <location>
        <begin position="251"/>
        <end position="271"/>
    </location>
</feature>
<reference evidence="2 3" key="1">
    <citation type="submission" date="2013-05" db="EMBL/GenBank/DDBJ databases">
        <title>Genome assembly of Chondromyces apiculatus DSM 436.</title>
        <authorList>
            <person name="Sharma G."/>
            <person name="Khatri I."/>
            <person name="Kaur C."/>
            <person name="Mayilraj S."/>
            <person name="Subramanian S."/>
        </authorList>
    </citation>
    <scope>NUCLEOTIDE SEQUENCE [LARGE SCALE GENOMIC DNA]</scope>
    <source>
        <strain evidence="2 3">DSM 436</strain>
    </source>
</reference>
<comment type="caution">
    <text evidence="2">The sequence shown here is derived from an EMBL/GenBank/DDBJ whole genome shotgun (WGS) entry which is preliminary data.</text>
</comment>
<evidence type="ECO:0000256" key="1">
    <source>
        <dbReference type="SAM" id="MobiDB-lite"/>
    </source>
</evidence>
<proteinExistence type="predicted"/>
<dbReference type="STRING" id="1192034.CAP_0482"/>
<keyword evidence="3" id="KW-1185">Reference proteome</keyword>
<name>A0A017SUB9_9BACT</name>
<evidence type="ECO:0000313" key="3">
    <source>
        <dbReference type="Proteomes" id="UP000019678"/>
    </source>
</evidence>
<dbReference type="AlphaFoldDB" id="A0A017SUB9"/>
<organism evidence="2 3">
    <name type="scientific">Chondromyces apiculatus DSM 436</name>
    <dbReference type="NCBI Taxonomy" id="1192034"/>
    <lineage>
        <taxon>Bacteria</taxon>
        <taxon>Pseudomonadati</taxon>
        <taxon>Myxococcota</taxon>
        <taxon>Polyangia</taxon>
        <taxon>Polyangiales</taxon>
        <taxon>Polyangiaceae</taxon>
        <taxon>Chondromyces</taxon>
    </lineage>
</organism>
<accession>A0A017SUB9</accession>
<evidence type="ECO:0008006" key="4">
    <source>
        <dbReference type="Google" id="ProtNLM"/>
    </source>
</evidence>
<protein>
    <recommendedName>
        <fullName evidence="4">Acyltransferase</fullName>
    </recommendedName>
</protein>
<dbReference type="SUPFAM" id="SSF69593">
    <property type="entry name" value="Glycerol-3-phosphate (1)-acyltransferase"/>
    <property type="match status" value="1"/>
</dbReference>
<sequence>MIPAPLTTLAQAAPLALWLGYWRAMRLYHRYEVEGFEHVAEPGAALLVGYHGRPIAHDMCLLTAEIHDRLGYMPHAIFHGAADKQPLLKWMIDGLGFVTGDGPSMAEVIARGEHVLVTPGGTKEGCRSVLHRYQVTWGERTGYIRLALKYRLPIIPIAADGVDDAYIGLNDGYALGKRLGVPNGLPVWLGVGPLGLWPLSPPLPVKIRQRIGPRIDLLADGPVDPRDREALAALHHRVTGAVQRLLDDARREGRPSQGRVGGRAGILKRSA</sequence>